<feature type="region of interest" description="Disordered" evidence="1">
    <location>
        <begin position="1"/>
        <end position="55"/>
    </location>
</feature>
<sequence length="75" mass="8030">MVWSMLTPWRTHPTAQEGPGSLLLREGPGGATSREPWHVCPSSSGEYTDQAEAETTGVLDRDPCTVIKTFGTSGP</sequence>
<evidence type="ECO:0000313" key="3">
    <source>
        <dbReference type="Proteomes" id="UP000234681"/>
    </source>
</evidence>
<protein>
    <submittedName>
        <fullName evidence="2">RGD1564177 (Predicted), isoform CRA_a</fullName>
    </submittedName>
</protein>
<evidence type="ECO:0000256" key="1">
    <source>
        <dbReference type="SAM" id="MobiDB-lite"/>
    </source>
</evidence>
<reference evidence="2 3" key="1">
    <citation type="submission" date="2005-09" db="EMBL/GenBank/DDBJ databases">
        <authorList>
            <person name="Mural R.J."/>
            <person name="Li P.W."/>
            <person name="Adams M.D."/>
            <person name="Amanatides P.G."/>
            <person name="Baden-Tillson H."/>
            <person name="Barnstead M."/>
            <person name="Chin S.H."/>
            <person name="Dew I."/>
            <person name="Evans C.A."/>
            <person name="Ferriera S."/>
            <person name="Flanigan M."/>
            <person name="Fosler C."/>
            <person name="Glodek A."/>
            <person name="Gu Z."/>
            <person name="Holt R.A."/>
            <person name="Jennings D."/>
            <person name="Kraft C.L."/>
            <person name="Lu F."/>
            <person name="Nguyen T."/>
            <person name="Nusskern D.R."/>
            <person name="Pfannkoch C.M."/>
            <person name="Sitter C."/>
            <person name="Sutton G.G."/>
            <person name="Venter J.C."/>
            <person name="Wang Z."/>
            <person name="Woodage T."/>
            <person name="Zheng X.H."/>
            <person name="Zhong F."/>
        </authorList>
    </citation>
    <scope>NUCLEOTIDE SEQUENCE [LARGE SCALE GENOMIC DNA]</scope>
    <source>
        <strain>BN</strain>
        <strain evidence="3">Sprague-Dawley</strain>
    </source>
</reference>
<proteinExistence type="predicted"/>
<dbReference type="AlphaFoldDB" id="A6IUY4"/>
<dbReference type="Proteomes" id="UP000234681">
    <property type="component" value="Chromosome X"/>
</dbReference>
<evidence type="ECO:0000313" key="2">
    <source>
        <dbReference type="EMBL" id="EDM07196.1"/>
    </source>
</evidence>
<gene>
    <name evidence="2" type="primary">RGD1564177_predicted</name>
    <name evidence="2" type="ORF">rCG_38060</name>
</gene>
<accession>A6IUY4</accession>
<dbReference type="EMBL" id="CH473969">
    <property type="protein sequence ID" value="EDM07196.1"/>
    <property type="molecule type" value="Genomic_DNA"/>
</dbReference>
<organism evidence="2 3">
    <name type="scientific">Rattus norvegicus</name>
    <name type="common">Rat</name>
    <dbReference type="NCBI Taxonomy" id="10116"/>
    <lineage>
        <taxon>Eukaryota</taxon>
        <taxon>Metazoa</taxon>
        <taxon>Chordata</taxon>
        <taxon>Craniata</taxon>
        <taxon>Vertebrata</taxon>
        <taxon>Euteleostomi</taxon>
        <taxon>Mammalia</taxon>
        <taxon>Eutheria</taxon>
        <taxon>Euarchontoglires</taxon>
        <taxon>Glires</taxon>
        <taxon>Rodentia</taxon>
        <taxon>Myomorpha</taxon>
        <taxon>Muroidea</taxon>
        <taxon>Muridae</taxon>
        <taxon>Murinae</taxon>
        <taxon>Rattus</taxon>
    </lineage>
</organism>
<name>A6IUY4_RAT</name>